<sequence length="548" mass="60194">MRTPLLILLVSISSIIPAATYLPSNPSQTKALLNFKTGTTSTQQTQLNACPPPKSIAVIGAGPAGVASAISLSKAYPSSSITLIDESADPAHYDPLRSYLYLVDFRGQTFINKHLDSSAVKLDDISVAQTDFVLQVLETNSPKPPVSLPIINTNRKTPFWVQRGHLVKLLSNSLPDSVTRCYGNKVSRCEYVAQSDSYVITVSPTSDDFSFLHENEMEKFEADLVIAADGINSFIRENLFDQPTITSRKSPAGKLRFKALQINSNFTAYDDADATPTLQSDPISAYAIRSTKKAYDTKLGMGILPIRTSASALLGLESSSTRPANIITRDDHFIHSESAADATELQRFLEESFPQLAFSGKNSVVAEDELSRFSKSLGTVFPHPQHAKKLIQNSSPNAGIVLVGDSAHAFPPDIGQGVNAALVDVVELEKTLTDPRHQNLASALSNYEKIRLPETKALIKLCATSNPFQYRQTGIISSLRQKLWTANFVLRLLLSKIFGKLFSPNSFYAMQGEFSYVKIMRRCDRTTALLYLPVFALLLSRKIIKQLI</sequence>
<dbReference type="Gene3D" id="3.50.50.60">
    <property type="entry name" value="FAD/NAD(P)-binding domain"/>
    <property type="match status" value="1"/>
</dbReference>
<evidence type="ECO:0000313" key="10">
    <source>
        <dbReference type="Proteomes" id="UP001165085"/>
    </source>
</evidence>
<dbReference type="GO" id="GO:0004502">
    <property type="term" value="F:kynurenine 3-monooxygenase activity"/>
    <property type="evidence" value="ECO:0007669"/>
    <property type="project" value="TreeGrafter"/>
</dbReference>
<evidence type="ECO:0000256" key="7">
    <source>
        <dbReference type="SAM" id="SignalP"/>
    </source>
</evidence>
<dbReference type="Pfam" id="PF01494">
    <property type="entry name" value="FAD_binding_3"/>
    <property type="match status" value="1"/>
</dbReference>
<name>A0A9W7ADQ8_9STRA</name>
<evidence type="ECO:0000256" key="6">
    <source>
        <dbReference type="ARBA" id="ARBA00023033"/>
    </source>
</evidence>
<feature type="chain" id="PRO_5040781436" description="FAD-binding domain-containing protein" evidence="7">
    <location>
        <begin position="21"/>
        <end position="548"/>
    </location>
</feature>
<evidence type="ECO:0000256" key="1">
    <source>
        <dbReference type="ARBA" id="ARBA00001974"/>
    </source>
</evidence>
<dbReference type="InterPro" id="IPR002938">
    <property type="entry name" value="FAD-bd"/>
</dbReference>
<dbReference type="PANTHER" id="PTHR46028">
    <property type="entry name" value="KYNURENINE 3-MONOOXYGENASE"/>
    <property type="match status" value="1"/>
</dbReference>
<evidence type="ECO:0000256" key="4">
    <source>
        <dbReference type="ARBA" id="ARBA00022857"/>
    </source>
</evidence>
<accession>A0A9W7ADQ8</accession>
<keyword evidence="3" id="KW-0274">FAD</keyword>
<dbReference type="AlphaFoldDB" id="A0A9W7ADQ8"/>
<feature type="domain" description="FAD-binding" evidence="8">
    <location>
        <begin position="399"/>
        <end position="459"/>
    </location>
</feature>
<protein>
    <recommendedName>
        <fullName evidence="8">FAD-binding domain-containing protein</fullName>
    </recommendedName>
</protein>
<proteinExistence type="predicted"/>
<organism evidence="9 10">
    <name type="scientific">Triparma strigata</name>
    <dbReference type="NCBI Taxonomy" id="1606541"/>
    <lineage>
        <taxon>Eukaryota</taxon>
        <taxon>Sar</taxon>
        <taxon>Stramenopiles</taxon>
        <taxon>Ochrophyta</taxon>
        <taxon>Bolidophyceae</taxon>
        <taxon>Parmales</taxon>
        <taxon>Triparmaceae</taxon>
        <taxon>Triparma</taxon>
    </lineage>
</organism>
<keyword evidence="5" id="KW-0560">Oxidoreductase</keyword>
<comment type="cofactor">
    <cofactor evidence="1">
        <name>FAD</name>
        <dbReference type="ChEBI" id="CHEBI:57692"/>
    </cofactor>
</comment>
<evidence type="ECO:0000256" key="2">
    <source>
        <dbReference type="ARBA" id="ARBA00022630"/>
    </source>
</evidence>
<dbReference type="SUPFAM" id="SSF51905">
    <property type="entry name" value="FAD/NAD(P)-binding domain"/>
    <property type="match status" value="1"/>
</dbReference>
<dbReference type="EMBL" id="BRXY01000137">
    <property type="protein sequence ID" value="GMH70094.1"/>
    <property type="molecule type" value="Genomic_DNA"/>
</dbReference>
<keyword evidence="6" id="KW-0503">Monooxygenase</keyword>
<keyword evidence="4" id="KW-0521">NADP</keyword>
<dbReference type="GO" id="GO:0071949">
    <property type="term" value="F:FAD binding"/>
    <property type="evidence" value="ECO:0007669"/>
    <property type="project" value="InterPro"/>
</dbReference>
<dbReference type="GO" id="GO:0070189">
    <property type="term" value="P:kynurenine metabolic process"/>
    <property type="evidence" value="ECO:0007669"/>
    <property type="project" value="TreeGrafter"/>
</dbReference>
<feature type="signal peptide" evidence="7">
    <location>
        <begin position="1"/>
        <end position="20"/>
    </location>
</feature>
<dbReference type="Proteomes" id="UP001165085">
    <property type="component" value="Unassembled WGS sequence"/>
</dbReference>
<evidence type="ECO:0000259" key="8">
    <source>
        <dbReference type="Pfam" id="PF01494"/>
    </source>
</evidence>
<evidence type="ECO:0000256" key="3">
    <source>
        <dbReference type="ARBA" id="ARBA00022827"/>
    </source>
</evidence>
<dbReference type="InterPro" id="IPR036188">
    <property type="entry name" value="FAD/NAD-bd_sf"/>
</dbReference>
<reference evidence="10" key="1">
    <citation type="journal article" date="2023" name="Commun. Biol.">
        <title>Genome analysis of Parmales, the sister group of diatoms, reveals the evolutionary specialization of diatoms from phago-mixotrophs to photoautotrophs.</title>
        <authorList>
            <person name="Ban H."/>
            <person name="Sato S."/>
            <person name="Yoshikawa S."/>
            <person name="Yamada K."/>
            <person name="Nakamura Y."/>
            <person name="Ichinomiya M."/>
            <person name="Sato N."/>
            <person name="Blanc-Mathieu R."/>
            <person name="Endo H."/>
            <person name="Kuwata A."/>
            <person name="Ogata H."/>
        </authorList>
    </citation>
    <scope>NUCLEOTIDE SEQUENCE [LARGE SCALE GENOMIC DNA]</scope>
    <source>
        <strain evidence="10">NIES 3701</strain>
    </source>
</reference>
<comment type="caution">
    <text evidence="9">The sequence shown here is derived from an EMBL/GenBank/DDBJ whole genome shotgun (WGS) entry which is preliminary data.</text>
</comment>
<evidence type="ECO:0000256" key="5">
    <source>
        <dbReference type="ARBA" id="ARBA00023002"/>
    </source>
</evidence>
<keyword evidence="10" id="KW-1185">Reference proteome</keyword>
<keyword evidence="2" id="KW-0285">Flavoprotein</keyword>
<dbReference type="OrthoDB" id="10053569at2759"/>
<evidence type="ECO:0000313" key="9">
    <source>
        <dbReference type="EMBL" id="GMH70094.1"/>
    </source>
</evidence>
<dbReference type="PANTHER" id="PTHR46028:SF2">
    <property type="entry name" value="KYNURENINE 3-MONOOXYGENASE"/>
    <property type="match status" value="1"/>
</dbReference>
<gene>
    <name evidence="9" type="ORF">TrST_g7282</name>
</gene>
<dbReference type="PRINTS" id="PR00420">
    <property type="entry name" value="RNGMNOXGNASE"/>
</dbReference>
<keyword evidence="7" id="KW-0732">Signal</keyword>